<dbReference type="RefSeq" id="WP_125577822.1">
    <property type="nucleotide sequence ID" value="NZ_JBHTOF010000100.1"/>
</dbReference>
<dbReference type="PANTHER" id="PTHR32060">
    <property type="entry name" value="TAIL-SPECIFIC PROTEASE"/>
    <property type="match status" value="1"/>
</dbReference>
<evidence type="ECO:0000256" key="4">
    <source>
        <dbReference type="ARBA" id="ARBA00022825"/>
    </source>
</evidence>
<reference evidence="10" key="1">
    <citation type="journal article" date="2019" name="Int. J. Syst. Evol. Microbiol.">
        <title>The Global Catalogue of Microorganisms (GCM) 10K type strain sequencing project: providing services to taxonomists for standard genome sequencing and annotation.</title>
        <authorList>
            <consortium name="The Broad Institute Genomics Platform"/>
            <consortium name="The Broad Institute Genome Sequencing Center for Infectious Disease"/>
            <person name="Wu L."/>
            <person name="Ma J."/>
        </authorList>
    </citation>
    <scope>NUCLEOTIDE SEQUENCE [LARGE SCALE GENOMIC DNA]</scope>
    <source>
        <strain evidence="10">CCM 8951</strain>
    </source>
</reference>
<comment type="similarity">
    <text evidence="1 5">Belongs to the peptidase S41A family.</text>
</comment>
<feature type="compositionally biased region" description="Basic and acidic residues" evidence="6">
    <location>
        <begin position="1"/>
        <end position="20"/>
    </location>
</feature>
<evidence type="ECO:0000313" key="9">
    <source>
        <dbReference type="EMBL" id="MFD1466292.1"/>
    </source>
</evidence>
<dbReference type="InterPro" id="IPR029045">
    <property type="entry name" value="ClpP/crotonase-like_dom_sf"/>
</dbReference>
<dbReference type="InterPro" id="IPR036034">
    <property type="entry name" value="PDZ_sf"/>
</dbReference>
<dbReference type="Pfam" id="PF01471">
    <property type="entry name" value="PG_binding_1"/>
    <property type="match status" value="1"/>
</dbReference>
<proteinExistence type="inferred from homology"/>
<keyword evidence="4 5" id="KW-0720">Serine protease</keyword>
<organism evidence="9 10">
    <name type="scientific">Lapidilactobacillus mulanensis</name>
    <dbReference type="NCBI Taxonomy" id="2485999"/>
    <lineage>
        <taxon>Bacteria</taxon>
        <taxon>Bacillati</taxon>
        <taxon>Bacillota</taxon>
        <taxon>Bacilli</taxon>
        <taxon>Lactobacillales</taxon>
        <taxon>Lactobacillaceae</taxon>
        <taxon>Lapidilactobacillus</taxon>
    </lineage>
</organism>
<dbReference type="InterPro" id="IPR001478">
    <property type="entry name" value="PDZ"/>
</dbReference>
<dbReference type="InterPro" id="IPR036366">
    <property type="entry name" value="PGBDSf"/>
</dbReference>
<dbReference type="CDD" id="cd06782">
    <property type="entry name" value="cpPDZ_CPP-like"/>
    <property type="match status" value="1"/>
</dbReference>
<feature type="domain" description="PDZ" evidence="8">
    <location>
        <begin position="116"/>
        <end position="199"/>
    </location>
</feature>
<dbReference type="Gene3D" id="1.10.101.10">
    <property type="entry name" value="PGBD-like superfamily/PGBD"/>
    <property type="match status" value="1"/>
</dbReference>
<dbReference type="Pfam" id="PF03572">
    <property type="entry name" value="Peptidase_S41"/>
    <property type="match status" value="1"/>
</dbReference>
<keyword evidence="2 5" id="KW-0645">Protease</keyword>
<dbReference type="PROSITE" id="PS50106">
    <property type="entry name" value="PDZ"/>
    <property type="match status" value="1"/>
</dbReference>
<accession>A0ABW4DNQ5</accession>
<dbReference type="InterPro" id="IPR036365">
    <property type="entry name" value="PGBD-like_sf"/>
</dbReference>
<dbReference type="InterPro" id="IPR002477">
    <property type="entry name" value="Peptidoglycan-bd-like"/>
</dbReference>
<dbReference type="InterPro" id="IPR041489">
    <property type="entry name" value="PDZ_6"/>
</dbReference>
<evidence type="ECO:0000259" key="8">
    <source>
        <dbReference type="PROSITE" id="PS50106"/>
    </source>
</evidence>
<dbReference type="NCBIfam" id="TIGR00225">
    <property type="entry name" value="prc"/>
    <property type="match status" value="1"/>
</dbReference>
<dbReference type="Proteomes" id="UP001597244">
    <property type="component" value="Unassembled WGS sequence"/>
</dbReference>
<dbReference type="SUPFAM" id="SSF50156">
    <property type="entry name" value="PDZ domain-like"/>
    <property type="match status" value="1"/>
</dbReference>
<dbReference type="SMART" id="SM00245">
    <property type="entry name" value="TSPc"/>
    <property type="match status" value="1"/>
</dbReference>
<comment type="caution">
    <text evidence="9">The sequence shown here is derived from an EMBL/GenBank/DDBJ whole genome shotgun (WGS) entry which is preliminary data.</text>
</comment>
<keyword evidence="3 5" id="KW-0378">Hydrolase</keyword>
<protein>
    <submittedName>
        <fullName evidence="9">S41 family peptidase</fullName>
    </submittedName>
</protein>
<feature type="transmembrane region" description="Helical" evidence="7">
    <location>
        <begin position="33"/>
        <end position="55"/>
    </location>
</feature>
<dbReference type="PANTHER" id="PTHR32060:SF30">
    <property type="entry name" value="CARBOXY-TERMINAL PROCESSING PROTEASE CTPA"/>
    <property type="match status" value="1"/>
</dbReference>
<keyword evidence="7" id="KW-0472">Membrane</keyword>
<evidence type="ECO:0000256" key="6">
    <source>
        <dbReference type="SAM" id="MobiDB-lite"/>
    </source>
</evidence>
<evidence type="ECO:0000313" key="10">
    <source>
        <dbReference type="Proteomes" id="UP001597244"/>
    </source>
</evidence>
<evidence type="ECO:0000256" key="3">
    <source>
        <dbReference type="ARBA" id="ARBA00022801"/>
    </source>
</evidence>
<keyword evidence="10" id="KW-1185">Reference proteome</keyword>
<keyword evidence="7" id="KW-1133">Transmembrane helix</keyword>
<evidence type="ECO:0000256" key="2">
    <source>
        <dbReference type="ARBA" id="ARBA00022670"/>
    </source>
</evidence>
<dbReference type="Pfam" id="PF17820">
    <property type="entry name" value="PDZ_6"/>
    <property type="match status" value="1"/>
</dbReference>
<dbReference type="EMBL" id="JBHTOF010000100">
    <property type="protein sequence ID" value="MFD1466292.1"/>
    <property type="molecule type" value="Genomic_DNA"/>
</dbReference>
<feature type="region of interest" description="Disordered" evidence="6">
    <location>
        <begin position="1"/>
        <end position="23"/>
    </location>
</feature>
<evidence type="ECO:0000256" key="5">
    <source>
        <dbReference type="RuleBase" id="RU004404"/>
    </source>
</evidence>
<evidence type="ECO:0000256" key="1">
    <source>
        <dbReference type="ARBA" id="ARBA00009179"/>
    </source>
</evidence>
<evidence type="ECO:0000256" key="7">
    <source>
        <dbReference type="SAM" id="Phobius"/>
    </source>
</evidence>
<dbReference type="SMART" id="SM00228">
    <property type="entry name" value="PDZ"/>
    <property type="match status" value="1"/>
</dbReference>
<dbReference type="CDD" id="cd07560">
    <property type="entry name" value="Peptidase_S41_CPP"/>
    <property type="match status" value="1"/>
</dbReference>
<dbReference type="SUPFAM" id="SSF47090">
    <property type="entry name" value="PGBD-like"/>
    <property type="match status" value="1"/>
</dbReference>
<name>A0ABW4DNQ5_9LACO</name>
<dbReference type="InterPro" id="IPR005151">
    <property type="entry name" value="Tail-specific_protease"/>
</dbReference>
<keyword evidence="7" id="KW-0812">Transmembrane</keyword>
<gene>
    <name evidence="9" type="ORF">ACFQ4L_09495</name>
</gene>
<dbReference type="InterPro" id="IPR004447">
    <property type="entry name" value="Peptidase_S41A"/>
</dbReference>
<dbReference type="Gene3D" id="2.30.42.10">
    <property type="match status" value="1"/>
</dbReference>
<dbReference type="SUPFAM" id="SSF52096">
    <property type="entry name" value="ClpP/crotonase"/>
    <property type="match status" value="1"/>
</dbReference>
<dbReference type="InterPro" id="IPR055210">
    <property type="entry name" value="CtpA/B_N"/>
</dbReference>
<sequence>MATKEENETKKIAPDNEKPVKTKKKAPKRFTRFTYWFSLLCALCVGTIIGVLLILSRLQDTIATNSELSQVIGVYKNIRGNYYKSVSKKKLINGAVDGMLSSLDDPFSQYLQSDESTSLNDSISGSFEGIGAEVQQGKNAIEIVSPIKNSPAEKAGLKAKDLIVAINGKSTAKMTVDQAVSKIRGKSGSSVTLKIQRGSQTFTVKVERGKVDQATVTGQLLATDHTIGKIQITTFAENTVSGMKTTIKSLRKQGATKFIIDVRGNPGGLMDTALSLSSMFLKNKQVIMRVQARQGSEEVYRAGKKYDKGFKIDEPVTISVDGGSASAAEIFSAALQEAGRAQLVGTKTYGKGTVQTVIPLSNNSEMKFTIAKWLTPNKTWINKKGITPDIKAGYPAIANLALISNEKSLKTGSVGSEVKLLQQNLRALGYTVEETSIYDQQTIAAVKQLQIKAKLANQTGTFDEATRNALYQEVSVYILNHDNALNAAVKEIQSK</sequence>
<dbReference type="Gene3D" id="3.90.226.10">
    <property type="entry name" value="2-enoyl-CoA Hydratase, Chain A, domain 1"/>
    <property type="match status" value="1"/>
</dbReference>
<dbReference type="Pfam" id="PF22694">
    <property type="entry name" value="CtpB_N-like"/>
    <property type="match status" value="1"/>
</dbReference>
<dbReference type="Gene3D" id="3.30.750.44">
    <property type="match status" value="1"/>
</dbReference>